<dbReference type="GO" id="GO:0005634">
    <property type="term" value="C:nucleus"/>
    <property type="evidence" value="ECO:0007669"/>
    <property type="project" value="UniProtKB-SubCell"/>
</dbReference>
<feature type="site" description="Histone H3K4me3 binding" evidence="13">
    <location>
        <position position="249"/>
    </location>
</feature>
<dbReference type="PANTHER" id="PTHR10333">
    <property type="entry name" value="INHIBITOR OF GROWTH PROTEIN"/>
    <property type="match status" value="1"/>
</dbReference>
<dbReference type="CDD" id="cd15505">
    <property type="entry name" value="PHD_ING"/>
    <property type="match status" value="1"/>
</dbReference>
<evidence type="ECO:0000313" key="19">
    <source>
        <dbReference type="EMBL" id="CAB4251870.1"/>
    </source>
</evidence>
<dbReference type="GO" id="GO:0008270">
    <property type="term" value="F:zinc ion binding"/>
    <property type="evidence" value="ECO:0007669"/>
    <property type="project" value="UniProtKB-KW"/>
</dbReference>
<dbReference type="Proteomes" id="UP000644660">
    <property type="component" value="Unassembled WGS sequence"/>
</dbReference>
<dbReference type="InterPro" id="IPR001965">
    <property type="entry name" value="Znf_PHD"/>
</dbReference>
<comment type="caution">
    <text evidence="19">The sequence shown here is derived from an EMBL/GenBank/DDBJ whole genome shotgun (WGS) entry which is preliminary data.</text>
</comment>
<feature type="site" description="Histone H3K4me3 binding" evidence="13">
    <location>
        <position position="245"/>
    </location>
</feature>
<dbReference type="InterPro" id="IPR019787">
    <property type="entry name" value="Znf_PHD-finger"/>
</dbReference>
<evidence type="ECO:0000256" key="6">
    <source>
        <dbReference type="ARBA" id="ARBA00022833"/>
    </source>
</evidence>
<dbReference type="RefSeq" id="XP_041403909.1">
    <property type="nucleotide sequence ID" value="XM_041547975.1"/>
</dbReference>
<evidence type="ECO:0000256" key="9">
    <source>
        <dbReference type="ARBA" id="ARBA00023242"/>
    </source>
</evidence>
<dbReference type="Pfam" id="PF12998">
    <property type="entry name" value="ING"/>
    <property type="match status" value="1"/>
</dbReference>
<dbReference type="SMART" id="SM00249">
    <property type="entry name" value="PHD"/>
    <property type="match status" value="1"/>
</dbReference>
<evidence type="ECO:0000256" key="7">
    <source>
        <dbReference type="ARBA" id="ARBA00022853"/>
    </source>
</evidence>
<keyword evidence="19" id="KW-0808">Transferase</keyword>
<dbReference type="InterPro" id="IPR024610">
    <property type="entry name" value="ING_N_histone-binding"/>
</dbReference>
<keyword evidence="4" id="KW-0227">DNA damage</keyword>
<feature type="binding site" evidence="14">
    <location>
        <position position="237"/>
    </location>
    <ligand>
        <name>Zn(2+)</name>
        <dbReference type="ChEBI" id="CHEBI:29105"/>
        <label>1</label>
    </ligand>
</feature>
<dbReference type="EMBL" id="CAEFZW010000001">
    <property type="protein sequence ID" value="CAB4251870.1"/>
    <property type="molecule type" value="Genomic_DNA"/>
</dbReference>
<sequence>MDPSLVLEQTIQDVSNLQAEFQYMLKEIRRADTTASEHRKKFSQKDVQLQKFVKQKGSITENPDEDKLTKEVHEEIASLGKLQDEKCILANTALFLVSRHVAKLEKNIAILEEDGVLPPLEETILSGSEQSKESSVGSTGDRKKRSAVSTATPAALKKKKTNSSISLQKPLSQQQLLGQQLQSPQVPDTNLANGMASRFQSNNVGKLTKVKGRDPRIKGDGHSIENDEEDKTLYCFCQRVSFGEMVACDGPNCKYEWFHYGCVNLKEPPKGTWYCPDCTQEMAKNKQKRKRN</sequence>
<evidence type="ECO:0000256" key="17">
    <source>
        <dbReference type="SAM" id="MobiDB-lite"/>
    </source>
</evidence>
<keyword evidence="10" id="KW-0469">Meiosis</keyword>
<dbReference type="InterPro" id="IPR013083">
    <property type="entry name" value="Znf_RING/FYVE/PHD"/>
</dbReference>
<feature type="site" description="Histone H3K4me3 binding" evidence="13">
    <location>
        <position position="234"/>
    </location>
</feature>
<dbReference type="InterPro" id="IPR019786">
    <property type="entry name" value="Zinc_finger_PHD-type_CS"/>
</dbReference>
<feature type="compositionally biased region" description="Low complexity" evidence="17">
    <location>
        <begin position="176"/>
        <end position="185"/>
    </location>
</feature>
<dbReference type="GO" id="GO:0051321">
    <property type="term" value="P:meiotic cell cycle"/>
    <property type="evidence" value="ECO:0007669"/>
    <property type="project" value="UniProtKB-KW"/>
</dbReference>
<dbReference type="GO" id="GO:0016740">
    <property type="term" value="F:transferase activity"/>
    <property type="evidence" value="ECO:0007669"/>
    <property type="project" value="UniProtKB-KW"/>
</dbReference>
<evidence type="ECO:0000313" key="20">
    <source>
        <dbReference type="Proteomes" id="UP000644660"/>
    </source>
</evidence>
<evidence type="ECO:0000256" key="10">
    <source>
        <dbReference type="ARBA" id="ARBA00023254"/>
    </source>
</evidence>
<dbReference type="GO" id="GO:0035267">
    <property type="term" value="C:NuA4 histone acetyltransferase complex"/>
    <property type="evidence" value="ECO:0007669"/>
    <property type="project" value="TreeGrafter"/>
</dbReference>
<comment type="subunit">
    <text evidence="16">Component of an histone acetyltransferase complex. Interacts with H3K4me3 and to a lesser extent with H3K4me2.</text>
</comment>
<gene>
    <name evidence="19" type="ORF">KABA2_01S00682</name>
</gene>
<dbReference type="PANTHER" id="PTHR10333:SF100">
    <property type="entry name" value="CHROMATIN MODIFICATION-RELATED PROTEIN YNG2"/>
    <property type="match status" value="1"/>
</dbReference>
<dbReference type="FunFam" id="3.30.40.10:FF:000436">
    <property type="entry name" value="Chromatin modification-related protein"/>
    <property type="match status" value="1"/>
</dbReference>
<feature type="binding site" evidence="14">
    <location>
        <position position="275"/>
    </location>
    <ligand>
        <name>Zn(2+)</name>
        <dbReference type="ChEBI" id="CHEBI:29105"/>
        <label>2</label>
    </ligand>
</feature>
<evidence type="ECO:0000256" key="11">
    <source>
        <dbReference type="ARBA" id="ARBA00023306"/>
    </source>
</evidence>
<keyword evidence="8" id="KW-0234">DNA repair</keyword>
<keyword evidence="9 16" id="KW-0539">Nucleus</keyword>
<comment type="domain">
    <text evidence="16">The PHD-type zinc finger mediates the binding to H3K4me3.</text>
</comment>
<comment type="subcellular location">
    <subcellularLocation>
        <location evidence="1 16">Nucleus</location>
    </subcellularLocation>
</comment>
<feature type="region of interest" description="Disordered" evidence="17">
    <location>
        <begin position="125"/>
        <end position="164"/>
    </location>
</feature>
<keyword evidence="3 14" id="KW-0479">Metal-binding</keyword>
<evidence type="ECO:0000256" key="14">
    <source>
        <dbReference type="PIRSR" id="PIRSR628651-51"/>
    </source>
</evidence>
<comment type="function">
    <text evidence="12">Component of the NuA4 histone acetyltransferase complex which is involved in transcriptional activation of selected genes principally by acetylation of nucleosomal histone H4 and H2A. The NuA4 complex is also involved in DNA repair. Involved in cell cycle progression and meiosis.</text>
</comment>
<accession>A0A8H2ZFK0</accession>
<proteinExistence type="inferred from homology"/>
<dbReference type="Gene3D" id="3.30.40.10">
    <property type="entry name" value="Zinc/RING finger domain, C3HC4 (zinc finger)"/>
    <property type="match status" value="1"/>
</dbReference>
<feature type="binding site" evidence="14">
    <location>
        <position position="262"/>
    </location>
    <ligand>
        <name>Zn(2+)</name>
        <dbReference type="ChEBI" id="CHEBI:29105"/>
        <label>1</label>
    </ligand>
</feature>
<feature type="domain" description="PHD-type" evidence="18">
    <location>
        <begin position="232"/>
        <end position="281"/>
    </location>
</feature>
<feature type="binding site" evidence="14">
    <location>
        <position position="248"/>
    </location>
    <ligand>
        <name>Zn(2+)</name>
        <dbReference type="ChEBI" id="CHEBI:29105"/>
        <label>2</label>
    </ligand>
</feature>
<organism evidence="19 20">
    <name type="scientific">Maudiozyma barnettii</name>
    <dbReference type="NCBI Taxonomy" id="61262"/>
    <lineage>
        <taxon>Eukaryota</taxon>
        <taxon>Fungi</taxon>
        <taxon>Dikarya</taxon>
        <taxon>Ascomycota</taxon>
        <taxon>Saccharomycotina</taxon>
        <taxon>Saccharomycetes</taxon>
        <taxon>Saccharomycetales</taxon>
        <taxon>Saccharomycetaceae</taxon>
        <taxon>Maudiozyma</taxon>
    </lineage>
</organism>
<feature type="compositionally biased region" description="Basic and acidic residues" evidence="17">
    <location>
        <begin position="211"/>
        <end position="224"/>
    </location>
</feature>
<evidence type="ECO:0000256" key="8">
    <source>
        <dbReference type="ARBA" id="ARBA00023204"/>
    </source>
</evidence>
<name>A0A8H2ZFK0_9SACH</name>
<comment type="similarity">
    <text evidence="2 16">Belongs to the ING family.</text>
</comment>
<keyword evidence="6 14" id="KW-0862">Zinc</keyword>
<keyword evidence="7 16" id="KW-0156">Chromatin regulator</keyword>
<evidence type="ECO:0000256" key="1">
    <source>
        <dbReference type="ARBA" id="ARBA00004123"/>
    </source>
</evidence>
<keyword evidence="5 15" id="KW-0863">Zinc-finger</keyword>
<dbReference type="InterPro" id="IPR011011">
    <property type="entry name" value="Znf_FYVE_PHD"/>
</dbReference>
<protein>
    <recommendedName>
        <fullName evidence="16">Chromatin modification-related protein</fullName>
    </recommendedName>
</protein>
<dbReference type="PROSITE" id="PS01359">
    <property type="entry name" value="ZF_PHD_1"/>
    <property type="match status" value="1"/>
</dbReference>
<dbReference type="AlphaFoldDB" id="A0A8H2ZFK0"/>
<feature type="region of interest" description="Disordered" evidence="17">
    <location>
        <begin position="176"/>
        <end position="224"/>
    </location>
</feature>
<evidence type="ECO:0000256" key="5">
    <source>
        <dbReference type="ARBA" id="ARBA00022771"/>
    </source>
</evidence>
<dbReference type="CDD" id="cd16858">
    <property type="entry name" value="ING_ING3_Yng2p"/>
    <property type="match status" value="1"/>
</dbReference>
<dbReference type="Gene3D" id="6.10.140.1740">
    <property type="match status" value="1"/>
</dbReference>
<dbReference type="PROSITE" id="PS50016">
    <property type="entry name" value="ZF_PHD_2"/>
    <property type="match status" value="1"/>
</dbReference>
<dbReference type="GO" id="GO:0006325">
    <property type="term" value="P:chromatin organization"/>
    <property type="evidence" value="ECO:0007669"/>
    <property type="project" value="UniProtKB-KW"/>
</dbReference>
<dbReference type="GO" id="GO:0006355">
    <property type="term" value="P:regulation of DNA-templated transcription"/>
    <property type="evidence" value="ECO:0007669"/>
    <property type="project" value="TreeGrafter"/>
</dbReference>
<evidence type="ECO:0000256" key="2">
    <source>
        <dbReference type="ARBA" id="ARBA00010210"/>
    </source>
</evidence>
<evidence type="ECO:0000256" key="15">
    <source>
        <dbReference type="PROSITE-ProRule" id="PRU00146"/>
    </source>
</evidence>
<evidence type="ECO:0000256" key="16">
    <source>
        <dbReference type="RuleBase" id="RU361213"/>
    </source>
</evidence>
<keyword evidence="20" id="KW-1185">Reference proteome</keyword>
<dbReference type="GeneID" id="64854979"/>
<dbReference type="OrthoDB" id="5411773at2759"/>
<evidence type="ECO:0000259" key="18">
    <source>
        <dbReference type="PROSITE" id="PS50016"/>
    </source>
</evidence>
<reference evidence="19 20" key="1">
    <citation type="submission" date="2020-05" db="EMBL/GenBank/DDBJ databases">
        <authorList>
            <person name="Casaregola S."/>
            <person name="Devillers H."/>
            <person name="Grondin C."/>
        </authorList>
    </citation>
    <scope>NUCLEOTIDE SEQUENCE [LARGE SCALE GENOMIC DNA]</scope>
    <source>
        <strain evidence="19 20">CLIB 1767</strain>
    </source>
</reference>
<evidence type="ECO:0000256" key="12">
    <source>
        <dbReference type="ARBA" id="ARBA00037044"/>
    </source>
</evidence>
<keyword evidence="11" id="KW-0131">Cell cycle</keyword>
<feature type="compositionally biased region" description="Polar residues" evidence="17">
    <location>
        <begin position="125"/>
        <end position="138"/>
    </location>
</feature>
<dbReference type="GO" id="GO:0006281">
    <property type="term" value="P:DNA repair"/>
    <property type="evidence" value="ECO:0007669"/>
    <property type="project" value="UniProtKB-KW"/>
</dbReference>
<feature type="binding site" evidence="14">
    <location>
        <position position="235"/>
    </location>
    <ligand>
        <name>Zn(2+)</name>
        <dbReference type="ChEBI" id="CHEBI:29105"/>
        <label>1</label>
    </ligand>
</feature>
<feature type="binding site" evidence="14">
    <location>
        <position position="259"/>
    </location>
    <ligand>
        <name>Zn(2+)</name>
        <dbReference type="ChEBI" id="CHEBI:29105"/>
        <label>1</label>
    </ligand>
</feature>
<evidence type="ECO:0000256" key="4">
    <source>
        <dbReference type="ARBA" id="ARBA00022763"/>
    </source>
</evidence>
<dbReference type="InterPro" id="IPR028651">
    <property type="entry name" value="ING_fam"/>
</dbReference>
<evidence type="ECO:0000256" key="3">
    <source>
        <dbReference type="ARBA" id="ARBA00022723"/>
    </source>
</evidence>
<comment type="function">
    <text evidence="16">Component of an histone acetyltransferase complex.</text>
</comment>
<feature type="binding site" evidence="14">
    <location>
        <position position="253"/>
    </location>
    <ligand>
        <name>Zn(2+)</name>
        <dbReference type="ChEBI" id="CHEBI:29105"/>
        <label>2</label>
    </ligand>
</feature>
<feature type="compositionally biased region" description="Polar residues" evidence="17">
    <location>
        <begin position="186"/>
        <end position="205"/>
    </location>
</feature>
<dbReference type="SUPFAM" id="SSF57903">
    <property type="entry name" value="FYVE/PHD zinc finger"/>
    <property type="match status" value="1"/>
</dbReference>
<feature type="site" description="Histone H3K4me3 binding" evidence="13">
    <location>
        <position position="257"/>
    </location>
</feature>
<feature type="binding site" evidence="14">
    <location>
        <position position="278"/>
    </location>
    <ligand>
        <name>Zn(2+)</name>
        <dbReference type="ChEBI" id="CHEBI:29105"/>
        <label>2</label>
    </ligand>
</feature>
<evidence type="ECO:0000256" key="13">
    <source>
        <dbReference type="PIRSR" id="PIRSR628651-50"/>
    </source>
</evidence>
<dbReference type="SMART" id="SM01408">
    <property type="entry name" value="ING"/>
    <property type="match status" value="1"/>
</dbReference>